<dbReference type="Proteomes" id="UP000827549">
    <property type="component" value="Chromosome 3"/>
</dbReference>
<evidence type="ECO:0000313" key="1">
    <source>
        <dbReference type="EMBL" id="WOO80589.1"/>
    </source>
</evidence>
<reference evidence="1" key="1">
    <citation type="submission" date="2023-10" db="EMBL/GenBank/DDBJ databases">
        <authorList>
            <person name="Noh H."/>
        </authorList>
    </citation>
    <scope>NUCLEOTIDE SEQUENCE</scope>
    <source>
        <strain evidence="1">DUCC4014</strain>
    </source>
</reference>
<gene>
    <name evidence="1" type="ORF">LOC62_03G004115</name>
</gene>
<sequence length="242" mass="27342">MPTSIATSSIRVLHNTCCARPVPRVREATPDDLTLISADHLQLVVNAEIFFEAGPPLRDFEPAKITFHHAETESSHTLYAFLIFLRFRSLDGLWDAHDIRDHWRHLSNLVSFMRRYEAVTHLDLLVAYFTERLEGVHVLPPNYVVLAFLLGGRLGSVPLCQAAIHRTWLPPANGFGGLGLSLDEDEDAAHSLVPGCMPRSTEELIPVLYRWALRRSWDKAGGNQYWWGAYFAGMVIKATKRV</sequence>
<evidence type="ECO:0000313" key="2">
    <source>
        <dbReference type="Proteomes" id="UP000827549"/>
    </source>
</evidence>
<protein>
    <submittedName>
        <fullName evidence="1">Uncharacterized protein</fullName>
    </submittedName>
</protein>
<keyword evidence="2" id="KW-1185">Reference proteome</keyword>
<organism evidence="1 2">
    <name type="scientific">Vanrija pseudolonga</name>
    <dbReference type="NCBI Taxonomy" id="143232"/>
    <lineage>
        <taxon>Eukaryota</taxon>
        <taxon>Fungi</taxon>
        <taxon>Dikarya</taxon>
        <taxon>Basidiomycota</taxon>
        <taxon>Agaricomycotina</taxon>
        <taxon>Tremellomycetes</taxon>
        <taxon>Trichosporonales</taxon>
        <taxon>Trichosporonaceae</taxon>
        <taxon>Vanrija</taxon>
    </lineage>
</organism>
<dbReference type="AlphaFoldDB" id="A0AAF0YAB3"/>
<dbReference type="RefSeq" id="XP_062626621.1">
    <property type="nucleotide sequence ID" value="XM_062770637.1"/>
</dbReference>
<dbReference type="GeneID" id="87807355"/>
<dbReference type="EMBL" id="CP086716">
    <property type="protein sequence ID" value="WOO80589.1"/>
    <property type="molecule type" value="Genomic_DNA"/>
</dbReference>
<accession>A0AAF0YAB3</accession>
<name>A0AAF0YAB3_9TREE</name>
<proteinExistence type="predicted"/>